<organism evidence="4 5">
    <name type="scientific">Tardiphaga robiniae</name>
    <dbReference type="NCBI Taxonomy" id="943830"/>
    <lineage>
        <taxon>Bacteria</taxon>
        <taxon>Pseudomonadati</taxon>
        <taxon>Pseudomonadota</taxon>
        <taxon>Alphaproteobacteria</taxon>
        <taxon>Hyphomicrobiales</taxon>
        <taxon>Nitrobacteraceae</taxon>
        <taxon>Tardiphaga</taxon>
    </lineage>
</organism>
<dbReference type="SUPFAM" id="SSF52283">
    <property type="entry name" value="Formate/glycerate dehydrogenase catalytic domain-like"/>
    <property type="match status" value="1"/>
</dbReference>
<dbReference type="Proteomes" id="UP000515291">
    <property type="component" value="Chromosome"/>
</dbReference>
<dbReference type="EMBL" id="CP050292">
    <property type="protein sequence ID" value="QND69938.1"/>
    <property type="molecule type" value="Genomic_DNA"/>
</dbReference>
<keyword evidence="2" id="KW-0520">NAD</keyword>
<reference evidence="5" key="1">
    <citation type="journal article" date="2020" name="Mol. Plant Microbe">
        <title>Rhizobial microsymbionts of the narrowly endemic Oxytropis species growing in Kamchatka are characterized by significant genetic diversity and possess a set of genes that are associated with T3SS and T6SS secretion systems and can affect the development of symbiosis.</title>
        <authorList>
            <person name="Safronova V."/>
            <person name="Guro P."/>
            <person name="Sazanova A."/>
            <person name="Kuznetsova I."/>
            <person name="Belimov A."/>
            <person name="Yakubov V."/>
            <person name="Chirak E."/>
            <person name="Afonin A."/>
            <person name="Gogolev Y."/>
            <person name="Andronov E."/>
            <person name="Tikhonovich I."/>
        </authorList>
    </citation>
    <scope>NUCLEOTIDE SEQUENCE [LARGE SCALE GENOMIC DNA]</scope>
    <source>
        <strain evidence="5">581</strain>
    </source>
</reference>
<dbReference type="GO" id="GO:0051287">
    <property type="term" value="F:NAD binding"/>
    <property type="evidence" value="ECO:0007669"/>
    <property type="project" value="InterPro"/>
</dbReference>
<accession>A0A7G6TT56</accession>
<feature type="domain" description="D-isomer specific 2-hydroxyacid dehydrogenase NAD-binding" evidence="3">
    <location>
        <begin position="104"/>
        <end position="274"/>
    </location>
</feature>
<dbReference type="InterPro" id="IPR006140">
    <property type="entry name" value="D-isomer_DH_NAD-bd"/>
</dbReference>
<evidence type="ECO:0000259" key="3">
    <source>
        <dbReference type="Pfam" id="PF02826"/>
    </source>
</evidence>
<evidence type="ECO:0000256" key="2">
    <source>
        <dbReference type="ARBA" id="ARBA00023027"/>
    </source>
</evidence>
<evidence type="ECO:0000313" key="5">
    <source>
        <dbReference type="Proteomes" id="UP000515291"/>
    </source>
</evidence>
<keyword evidence="1" id="KW-0560">Oxidoreductase</keyword>
<evidence type="ECO:0000313" key="4">
    <source>
        <dbReference type="EMBL" id="QND69938.1"/>
    </source>
</evidence>
<dbReference type="KEGG" id="trb:HB776_00790"/>
<dbReference type="PANTHER" id="PTHR43333">
    <property type="entry name" value="2-HACID_DH_C DOMAIN-CONTAINING PROTEIN"/>
    <property type="match status" value="1"/>
</dbReference>
<dbReference type="Pfam" id="PF02826">
    <property type="entry name" value="2-Hacid_dh_C"/>
    <property type="match status" value="1"/>
</dbReference>
<dbReference type="Gene3D" id="3.40.50.720">
    <property type="entry name" value="NAD(P)-binding Rossmann-like Domain"/>
    <property type="match status" value="2"/>
</dbReference>
<dbReference type="GO" id="GO:0016491">
    <property type="term" value="F:oxidoreductase activity"/>
    <property type="evidence" value="ECO:0007669"/>
    <property type="project" value="UniProtKB-KW"/>
</dbReference>
<keyword evidence="4" id="KW-0670">Pyruvate</keyword>
<dbReference type="PANTHER" id="PTHR43333:SF1">
    <property type="entry name" value="D-ISOMER SPECIFIC 2-HYDROXYACID DEHYDROGENASE NAD-BINDING DOMAIN-CONTAINING PROTEIN"/>
    <property type="match status" value="1"/>
</dbReference>
<dbReference type="AlphaFoldDB" id="A0A7G6TT56"/>
<gene>
    <name evidence="4" type="ORF">HB776_00790</name>
</gene>
<proteinExistence type="predicted"/>
<dbReference type="SUPFAM" id="SSF51735">
    <property type="entry name" value="NAD(P)-binding Rossmann-fold domains"/>
    <property type="match status" value="1"/>
</dbReference>
<name>A0A7G6TT56_9BRAD</name>
<evidence type="ECO:0000256" key="1">
    <source>
        <dbReference type="ARBA" id="ARBA00023002"/>
    </source>
</evidence>
<dbReference type="CDD" id="cd12164">
    <property type="entry name" value="GDH_like_2"/>
    <property type="match status" value="1"/>
</dbReference>
<sequence>MTRITLMTTLSNTMGFLEDHLKRTVPGAVVTTWPEQGALNGEVVVCWKPPAGVMATMPNLRLIHSIAAGVDNVLSDTALPDRPLCRIVDPLLGKAMAEYVLWGTLYFHREFDRVSTNARNGHWHRYDQVAAADKRVGILGLGTLGIQAATLLKSVGYKVSGWSRSAKQVEGVDVFAGDAALDDFLAQTDILVCLLPLTQSTMGILNADRFARLPKGAALILCSRGEHLNVSDLVASLRSGHLRGAILDVFDKEPLQPDNPLWTEPGILVTPHMAGLAKPRVIADQIAENIRRLKAGEILLNRVDPALGY</sequence>
<dbReference type="RefSeq" id="WP_184514335.1">
    <property type="nucleotide sequence ID" value="NZ_CP050292.1"/>
</dbReference>
<dbReference type="InterPro" id="IPR036291">
    <property type="entry name" value="NAD(P)-bd_dom_sf"/>
</dbReference>
<protein>
    <submittedName>
        <fullName evidence="4">Glyoxylate/hydroxypyruvate reductase A</fullName>
    </submittedName>
</protein>